<accession>A0A1V6R293</accession>
<reference evidence="2" key="1">
    <citation type="journal article" date="2017" name="Nat. Microbiol.">
        <title>Global analysis of biosynthetic gene clusters reveals vast potential of secondary metabolite production in Penicillium species.</title>
        <authorList>
            <person name="Nielsen J.C."/>
            <person name="Grijseels S."/>
            <person name="Prigent S."/>
            <person name="Ji B."/>
            <person name="Dainat J."/>
            <person name="Nielsen K.F."/>
            <person name="Frisvad J.C."/>
            <person name="Workman M."/>
            <person name="Nielsen J."/>
        </authorList>
    </citation>
    <scope>NUCLEOTIDE SEQUENCE [LARGE SCALE GENOMIC DNA]</scope>
    <source>
        <strain evidence="2">IBT 29525</strain>
    </source>
</reference>
<comment type="caution">
    <text evidence="1">The sequence shown here is derived from an EMBL/GenBank/DDBJ whole genome shotgun (WGS) entry which is preliminary data.</text>
</comment>
<protein>
    <submittedName>
        <fullName evidence="1">Uncharacterized protein</fullName>
    </submittedName>
</protein>
<name>A0A1V6R293_9EURO</name>
<keyword evidence="2" id="KW-1185">Reference proteome</keyword>
<evidence type="ECO:0000313" key="2">
    <source>
        <dbReference type="Proteomes" id="UP000191612"/>
    </source>
</evidence>
<dbReference type="Proteomes" id="UP000191612">
    <property type="component" value="Unassembled WGS sequence"/>
</dbReference>
<sequence length="203" mass="23241">MSSSFSTWLLKGINTGTVITLNQPFFSKWRILKKLNEYEFQVNQEENNDYGSRSFASAKFECSDPKRSSKKAFMRMYIQLPHRKTEMDDADTRGRQAVAFTPPELNAYQDLTQNHSSNTPKLIGYKTGTQDRSGLVPGGFIIWLVWEIVPGLRLGDDDGAGPFWALESEEREQVRTAFVNALPYFVGRLSKTSKRRRPLEFAE</sequence>
<proteinExistence type="predicted"/>
<dbReference type="EMBL" id="MDYO01000021">
    <property type="protein sequence ID" value="OQD95336.1"/>
    <property type="molecule type" value="Genomic_DNA"/>
</dbReference>
<organism evidence="1 2">
    <name type="scientific">Penicillium solitum</name>
    <dbReference type="NCBI Taxonomy" id="60172"/>
    <lineage>
        <taxon>Eukaryota</taxon>
        <taxon>Fungi</taxon>
        <taxon>Dikarya</taxon>
        <taxon>Ascomycota</taxon>
        <taxon>Pezizomycotina</taxon>
        <taxon>Eurotiomycetes</taxon>
        <taxon>Eurotiomycetidae</taxon>
        <taxon>Eurotiales</taxon>
        <taxon>Aspergillaceae</taxon>
        <taxon>Penicillium</taxon>
    </lineage>
</organism>
<dbReference type="AlphaFoldDB" id="A0A1V6R293"/>
<gene>
    <name evidence="1" type="ORF">PENSOL_c021G05409</name>
</gene>
<evidence type="ECO:0000313" key="1">
    <source>
        <dbReference type="EMBL" id="OQD95336.1"/>
    </source>
</evidence>